<evidence type="ECO:0000313" key="5">
    <source>
        <dbReference type="EMBL" id="CAG2159839.1"/>
    </source>
</evidence>
<dbReference type="SUPFAM" id="SSF46894">
    <property type="entry name" value="C-terminal effector domain of the bipartite response regulators"/>
    <property type="match status" value="1"/>
</dbReference>
<reference evidence="5 6" key="1">
    <citation type="submission" date="2021-03" db="EMBL/GenBank/DDBJ databases">
        <authorList>
            <person name="Peeters C."/>
        </authorList>
    </citation>
    <scope>NUCLEOTIDE SEQUENCE [LARGE SCALE GENOMIC DNA]</scope>
    <source>
        <strain evidence="5 6">LMG 26411</strain>
    </source>
</reference>
<dbReference type="InterPro" id="IPR000792">
    <property type="entry name" value="Tscrpt_reg_LuxR_C"/>
</dbReference>
<comment type="caution">
    <text evidence="5">The sequence shown here is derived from an EMBL/GenBank/DDBJ whole genome shotgun (WGS) entry which is preliminary data.</text>
</comment>
<dbReference type="Pfam" id="PF00196">
    <property type="entry name" value="GerE"/>
    <property type="match status" value="1"/>
</dbReference>
<gene>
    <name evidence="5" type="primary">fixJ_2</name>
    <name evidence="5" type="ORF">LMG26411_07020</name>
</gene>
<dbReference type="InterPro" id="IPR011006">
    <property type="entry name" value="CheY-like_superfamily"/>
</dbReference>
<dbReference type="InterPro" id="IPR001789">
    <property type="entry name" value="Sig_transdc_resp-reg_receiver"/>
</dbReference>
<feature type="modified residue" description="4-aspartylphosphate" evidence="2">
    <location>
        <position position="50"/>
    </location>
</feature>
<dbReference type="Gene3D" id="1.10.10.10">
    <property type="entry name" value="Winged helix-like DNA-binding domain superfamily/Winged helix DNA-binding domain"/>
    <property type="match status" value="1"/>
</dbReference>
<evidence type="ECO:0000313" key="6">
    <source>
        <dbReference type="Proteomes" id="UP000672657"/>
    </source>
</evidence>
<dbReference type="PROSITE" id="PS50043">
    <property type="entry name" value="HTH_LUXR_2"/>
    <property type="match status" value="1"/>
</dbReference>
<dbReference type="InterPro" id="IPR039420">
    <property type="entry name" value="WalR-like"/>
</dbReference>
<keyword evidence="2" id="KW-0597">Phosphoprotein</keyword>
<feature type="domain" description="Response regulatory" evidence="4">
    <location>
        <begin position="1"/>
        <end position="115"/>
    </location>
</feature>
<dbReference type="InterPro" id="IPR036388">
    <property type="entry name" value="WH-like_DNA-bd_sf"/>
</dbReference>
<dbReference type="Gene3D" id="3.40.50.2300">
    <property type="match status" value="1"/>
</dbReference>
<dbReference type="PRINTS" id="PR00038">
    <property type="entry name" value="HTHLUXR"/>
</dbReference>
<dbReference type="RefSeq" id="WP_244874172.1">
    <property type="nucleotide sequence ID" value="NZ_CAJPVI010000066.1"/>
</dbReference>
<evidence type="ECO:0000259" key="3">
    <source>
        <dbReference type="PROSITE" id="PS50043"/>
    </source>
</evidence>
<name>A0ABM8TTR2_9BURK</name>
<feature type="domain" description="HTH luxR-type" evidence="3">
    <location>
        <begin position="131"/>
        <end position="196"/>
    </location>
</feature>
<dbReference type="InterPro" id="IPR016032">
    <property type="entry name" value="Sig_transdc_resp-reg_C-effctor"/>
</dbReference>
<keyword evidence="1" id="KW-0238">DNA-binding</keyword>
<dbReference type="PROSITE" id="PS00622">
    <property type="entry name" value="HTH_LUXR_1"/>
    <property type="match status" value="1"/>
</dbReference>
<keyword evidence="6" id="KW-1185">Reference proteome</keyword>
<dbReference type="PANTHER" id="PTHR43214:SF44">
    <property type="entry name" value="TWO-COMPONENT RESPONSE REGULATOR"/>
    <property type="match status" value="1"/>
</dbReference>
<evidence type="ECO:0000256" key="2">
    <source>
        <dbReference type="PROSITE-ProRule" id="PRU00169"/>
    </source>
</evidence>
<dbReference type="Proteomes" id="UP000672657">
    <property type="component" value="Unassembled WGS sequence"/>
</dbReference>
<dbReference type="CDD" id="cd06170">
    <property type="entry name" value="LuxR_C_like"/>
    <property type="match status" value="1"/>
</dbReference>
<evidence type="ECO:0000259" key="4">
    <source>
        <dbReference type="PROSITE" id="PS50110"/>
    </source>
</evidence>
<dbReference type="PROSITE" id="PS50110">
    <property type="entry name" value="RESPONSE_REGULATORY"/>
    <property type="match status" value="1"/>
</dbReference>
<evidence type="ECO:0000256" key="1">
    <source>
        <dbReference type="ARBA" id="ARBA00023125"/>
    </source>
</evidence>
<sequence>MVYIVDDDELVLWLYQRILHADGRSLKLFRSARAFLQGYAPRPCECLICDLRMPGMDGIELMRELAEVGMELPTILVSGQAEVRAVVEAMKLGAFDFLEKPVDCAQLVRAVMAALACSPARHAERLALAENRQRLATLTPRERQIAKRIVEGQSSRTVAQALGISVRTVENHRARLTEKLEVDSLAGLVRMFAGDSPASPATD</sequence>
<protein>
    <submittedName>
        <fullName evidence="5">Transcriptional regulatory protein FixJ</fullName>
    </submittedName>
</protein>
<proteinExistence type="predicted"/>
<organism evidence="5 6">
    <name type="scientific">Cupriavidus numazuensis</name>
    <dbReference type="NCBI Taxonomy" id="221992"/>
    <lineage>
        <taxon>Bacteria</taxon>
        <taxon>Pseudomonadati</taxon>
        <taxon>Pseudomonadota</taxon>
        <taxon>Betaproteobacteria</taxon>
        <taxon>Burkholderiales</taxon>
        <taxon>Burkholderiaceae</taxon>
        <taxon>Cupriavidus</taxon>
    </lineage>
</organism>
<dbReference type="SUPFAM" id="SSF52172">
    <property type="entry name" value="CheY-like"/>
    <property type="match status" value="1"/>
</dbReference>
<accession>A0ABM8TTR2</accession>
<dbReference type="EMBL" id="CAJPVI010000066">
    <property type="protein sequence ID" value="CAG2159839.1"/>
    <property type="molecule type" value="Genomic_DNA"/>
</dbReference>
<dbReference type="PANTHER" id="PTHR43214">
    <property type="entry name" value="TWO-COMPONENT RESPONSE REGULATOR"/>
    <property type="match status" value="1"/>
</dbReference>
<dbReference type="SMART" id="SM00448">
    <property type="entry name" value="REC"/>
    <property type="match status" value="1"/>
</dbReference>
<dbReference type="Pfam" id="PF00072">
    <property type="entry name" value="Response_reg"/>
    <property type="match status" value="1"/>
</dbReference>
<dbReference type="SMART" id="SM00421">
    <property type="entry name" value="HTH_LUXR"/>
    <property type="match status" value="1"/>
</dbReference>